<name>A0A3E2VE44_CLOIN</name>
<dbReference type="EMBL" id="CP048838">
    <property type="protein sequence ID" value="QJA03208.1"/>
    <property type="molecule type" value="Genomic_DNA"/>
</dbReference>
<evidence type="ECO:0000313" key="1">
    <source>
        <dbReference type="EMBL" id="QJA03208.1"/>
    </source>
</evidence>
<sequence length="90" mass="10781">MKKIYNDDTLLKRIKKQIRIWEAYYNETGHYREETIFLDTGDTAVYDPYVSECMRFKVDPKAYYGEEAYQAWLENMRSYLGGDELGKENT</sequence>
<organism evidence="2 3">
    <name type="scientific">Clostridium innocuum</name>
    <dbReference type="NCBI Taxonomy" id="1522"/>
    <lineage>
        <taxon>Bacteria</taxon>
        <taxon>Bacillati</taxon>
        <taxon>Bacillota</taxon>
        <taxon>Clostridia</taxon>
        <taxon>Eubacteriales</taxon>
        <taxon>Clostridiaceae</taxon>
        <taxon>Clostridium</taxon>
    </lineage>
</organism>
<accession>A0A3E2VE44</accession>
<evidence type="ECO:0000313" key="3">
    <source>
        <dbReference type="Proteomes" id="UP000260025"/>
    </source>
</evidence>
<gene>
    <name evidence="2" type="ORF">DXA38_22120</name>
    <name evidence="1" type="ORF">G4D54_12490</name>
</gene>
<proteinExistence type="predicted"/>
<dbReference type="Proteomes" id="UP000260025">
    <property type="component" value="Unassembled WGS sequence"/>
</dbReference>
<reference evidence="2 3" key="1">
    <citation type="submission" date="2018-08" db="EMBL/GenBank/DDBJ databases">
        <title>A genome reference for cultivated species of the human gut microbiota.</title>
        <authorList>
            <person name="Zou Y."/>
            <person name="Xue W."/>
            <person name="Luo G."/>
        </authorList>
    </citation>
    <scope>NUCLEOTIDE SEQUENCE [LARGE SCALE GENOMIC DNA]</scope>
    <source>
        <strain evidence="2 3">OF01-2LB</strain>
    </source>
</reference>
<dbReference type="RefSeq" id="WP_002611900.1">
    <property type="nucleotide sequence ID" value="NZ_CABHIW010000072.1"/>
</dbReference>
<dbReference type="Proteomes" id="UP000503330">
    <property type="component" value="Chromosome"/>
</dbReference>
<evidence type="ECO:0000313" key="2">
    <source>
        <dbReference type="EMBL" id="RGC08431.1"/>
    </source>
</evidence>
<dbReference type="OrthoDB" id="1644995at2"/>
<dbReference type="AlphaFoldDB" id="A0A3E2VE44"/>
<reference evidence="1 4" key="2">
    <citation type="submission" date="2020-02" db="EMBL/GenBank/DDBJ databases">
        <authorList>
            <person name="Kociolek L.K."/>
            <person name="Ozer E.A."/>
        </authorList>
    </citation>
    <scope>NUCLEOTIDE SEQUENCE [LARGE SCALE GENOMIC DNA]</scope>
    <source>
        <strain evidence="1 4">ATCC 14501</strain>
    </source>
</reference>
<evidence type="ECO:0000313" key="4">
    <source>
        <dbReference type="Proteomes" id="UP000503330"/>
    </source>
</evidence>
<dbReference type="EMBL" id="QVEV01000078">
    <property type="protein sequence ID" value="RGC08431.1"/>
    <property type="molecule type" value="Genomic_DNA"/>
</dbReference>
<dbReference type="GeneID" id="61926369"/>
<protein>
    <submittedName>
        <fullName evidence="2">Uncharacterized protein</fullName>
    </submittedName>
</protein>